<dbReference type="Gene3D" id="3.40.50.300">
    <property type="entry name" value="P-loop containing nucleotide triphosphate hydrolases"/>
    <property type="match status" value="1"/>
</dbReference>
<dbReference type="GO" id="GO:0016301">
    <property type="term" value="F:kinase activity"/>
    <property type="evidence" value="ECO:0007669"/>
    <property type="project" value="UniProtKB-KW"/>
</dbReference>
<dbReference type="InterPro" id="IPR027417">
    <property type="entry name" value="P-loop_NTPase"/>
</dbReference>
<sequence length="199" mass="22730">MPWFVLGLCGVTNSGKTTTASKLTEYYPNSVHIKQDDYFLAEDDPSCATCFMLFQICRHVIIQGLNHQNWELITSVDMDKMIEDIKRTLAMDPPELRLLILDGFLLFADPRTASACHLKIYLELDYETCRARRNQRTYDPPDVPGYFDQVVWPEAESAKNYMLSKNSDIVVLDGKLPEHVILDILKKIIKRLVGSEDAG</sequence>
<dbReference type="EMBL" id="GDHC01018680">
    <property type="protein sequence ID" value="JAP99948.1"/>
    <property type="molecule type" value="Transcribed_RNA"/>
</dbReference>
<dbReference type="SUPFAM" id="SSF52540">
    <property type="entry name" value="P-loop containing nucleoside triphosphate hydrolases"/>
    <property type="match status" value="1"/>
</dbReference>
<name>A0A146KVP2_LYGHE</name>
<proteinExistence type="predicted"/>
<reference evidence="1" key="1">
    <citation type="journal article" date="2016" name="Gigascience">
        <title>De novo construction of an expanded transcriptome assembly for the western tarnished plant bug, Lygus hesperus.</title>
        <authorList>
            <person name="Tassone E.E."/>
            <person name="Geib S.M."/>
            <person name="Hall B."/>
            <person name="Fabrick J.A."/>
            <person name="Brent C.S."/>
            <person name="Hull J.J."/>
        </authorList>
    </citation>
    <scope>NUCLEOTIDE SEQUENCE</scope>
</reference>
<dbReference type="AlphaFoldDB" id="A0A146KVP2"/>
<gene>
    <name evidence="1" type="primary">NRK1_1</name>
    <name evidence="1" type="ORF">g.68026</name>
</gene>
<keyword evidence="1" id="KW-0418">Kinase</keyword>
<evidence type="ECO:0000313" key="1">
    <source>
        <dbReference type="EMBL" id="JAP99948.1"/>
    </source>
</evidence>
<accession>A0A146KVP2</accession>
<dbReference type="PANTHER" id="PTHR10285">
    <property type="entry name" value="URIDINE KINASE"/>
    <property type="match status" value="1"/>
</dbReference>
<protein>
    <submittedName>
        <fullName evidence="1">Nicotinamide riboside kinase 1</fullName>
    </submittedName>
</protein>
<organism evidence="1">
    <name type="scientific">Lygus hesperus</name>
    <name type="common">Western plant bug</name>
    <dbReference type="NCBI Taxonomy" id="30085"/>
    <lineage>
        <taxon>Eukaryota</taxon>
        <taxon>Metazoa</taxon>
        <taxon>Ecdysozoa</taxon>
        <taxon>Arthropoda</taxon>
        <taxon>Hexapoda</taxon>
        <taxon>Insecta</taxon>
        <taxon>Pterygota</taxon>
        <taxon>Neoptera</taxon>
        <taxon>Paraneoptera</taxon>
        <taxon>Hemiptera</taxon>
        <taxon>Heteroptera</taxon>
        <taxon>Panheteroptera</taxon>
        <taxon>Cimicomorpha</taxon>
        <taxon>Miridae</taxon>
        <taxon>Mirini</taxon>
        <taxon>Lygus</taxon>
    </lineage>
</organism>
<keyword evidence="1" id="KW-0808">Transferase</keyword>